<dbReference type="CDD" id="cd06587">
    <property type="entry name" value="VOC"/>
    <property type="match status" value="1"/>
</dbReference>
<dbReference type="PROSITE" id="PS51819">
    <property type="entry name" value="VOC"/>
    <property type="match status" value="1"/>
</dbReference>
<dbReference type="InterPro" id="IPR029068">
    <property type="entry name" value="Glyas_Bleomycin-R_OHBP_Dase"/>
</dbReference>
<dbReference type="Pfam" id="PF00903">
    <property type="entry name" value="Glyoxalase"/>
    <property type="match status" value="1"/>
</dbReference>
<dbReference type="EMBL" id="JACARY010000072">
    <property type="protein sequence ID" value="NWD98336.1"/>
    <property type="molecule type" value="Genomic_DNA"/>
</dbReference>
<gene>
    <name evidence="2" type="ORF">HX871_28325</name>
</gene>
<sequence length="298" mass="32958">MLRFITLYSADTAARMSAFLGALNNCAKNAGFELCAAVENARLPEADGLILLVSAADSPDALDARLKALVDVYRNKAVSVIRLHEGTAVKPIAEPLSAIWLQHAACFVYPHALALNNDADVSQETVKHWLAGFSKFTAAIKMWRALEGVSIAAAAQESQRPQMAHINILTRDLEASQAFYREIFGARYCYNLGPRKVVMELNGFDFFIEHNSEFSYPQGYHIGIRALPEDVRRIADKVAADDTITLVKGNGPSPGYHQGPDNVRTAVYFEDPDGLVVEVYSTEIEMLETNRRLLLDRL</sequence>
<evidence type="ECO:0000259" key="1">
    <source>
        <dbReference type="PROSITE" id="PS51819"/>
    </source>
</evidence>
<name>A0ABX2R2P1_9PSED</name>
<organism evidence="2 3">
    <name type="scientific">Pseudomonas reactans</name>
    <dbReference type="NCBI Taxonomy" id="117680"/>
    <lineage>
        <taxon>Bacteria</taxon>
        <taxon>Pseudomonadati</taxon>
        <taxon>Pseudomonadota</taxon>
        <taxon>Gammaproteobacteria</taxon>
        <taxon>Pseudomonadales</taxon>
        <taxon>Pseudomonadaceae</taxon>
        <taxon>Pseudomonas</taxon>
    </lineage>
</organism>
<dbReference type="SUPFAM" id="SSF54593">
    <property type="entry name" value="Glyoxalase/Bleomycin resistance protein/Dihydroxybiphenyl dioxygenase"/>
    <property type="match status" value="1"/>
</dbReference>
<dbReference type="RefSeq" id="WP_177049572.1">
    <property type="nucleotide sequence ID" value="NZ_JACAQM010000001.1"/>
</dbReference>
<evidence type="ECO:0000313" key="2">
    <source>
        <dbReference type="EMBL" id="NWD98336.1"/>
    </source>
</evidence>
<comment type="caution">
    <text evidence="2">The sequence shown here is derived from an EMBL/GenBank/DDBJ whole genome shotgun (WGS) entry which is preliminary data.</text>
</comment>
<dbReference type="Proteomes" id="UP000572863">
    <property type="component" value="Unassembled WGS sequence"/>
</dbReference>
<accession>A0ABX2R2P1</accession>
<evidence type="ECO:0000313" key="3">
    <source>
        <dbReference type="Proteomes" id="UP000572863"/>
    </source>
</evidence>
<dbReference type="Gene3D" id="3.10.180.10">
    <property type="entry name" value="2,3-Dihydroxybiphenyl 1,2-Dioxygenase, domain 1"/>
    <property type="match status" value="1"/>
</dbReference>
<dbReference type="InterPro" id="IPR037523">
    <property type="entry name" value="VOC_core"/>
</dbReference>
<protein>
    <submittedName>
        <fullName evidence="2">VOC family protein</fullName>
    </submittedName>
</protein>
<keyword evidence="3" id="KW-1185">Reference proteome</keyword>
<feature type="domain" description="VOC" evidence="1">
    <location>
        <begin position="162"/>
        <end position="282"/>
    </location>
</feature>
<proteinExistence type="predicted"/>
<reference evidence="2 3" key="1">
    <citation type="submission" date="2020-04" db="EMBL/GenBank/DDBJ databases">
        <title>Molecular characterization of pseudomonads from Agaricus bisporus reveal novel blotch 2 pathogens in Western Europe.</title>
        <authorList>
            <person name="Taparia T."/>
            <person name="Krijger M."/>
            <person name="Haynes E."/>
            <person name="Elpinstone J.G."/>
            <person name="Noble R."/>
            <person name="Van Der Wolf J."/>
        </authorList>
    </citation>
    <scope>NUCLEOTIDE SEQUENCE [LARGE SCALE GENOMIC DNA]</scope>
    <source>
        <strain evidence="2 3">P7774</strain>
    </source>
</reference>
<dbReference type="InterPro" id="IPR004360">
    <property type="entry name" value="Glyas_Fos-R_dOase_dom"/>
</dbReference>